<evidence type="ECO:0000313" key="1">
    <source>
        <dbReference type="EMBL" id="MBT9291686.1"/>
    </source>
</evidence>
<evidence type="ECO:0000313" key="2">
    <source>
        <dbReference type="Proteomes" id="UP000766595"/>
    </source>
</evidence>
<dbReference type="EMBL" id="JAHHZF010000010">
    <property type="protein sequence ID" value="MBT9291686.1"/>
    <property type="molecule type" value="Genomic_DNA"/>
</dbReference>
<dbReference type="RefSeq" id="WP_261970222.1">
    <property type="nucleotide sequence ID" value="NZ_JAHHZF010000010.1"/>
</dbReference>
<dbReference type="Pfam" id="PF06475">
    <property type="entry name" value="Glycolipid_bind"/>
    <property type="match status" value="1"/>
</dbReference>
<reference evidence="1 2" key="1">
    <citation type="submission" date="2021-06" db="EMBL/GenBank/DDBJ databases">
        <authorList>
            <person name="Grouzdev D.S."/>
            <person name="Koziaeva V."/>
        </authorList>
    </citation>
    <scope>NUCLEOTIDE SEQUENCE [LARGE SCALE GENOMIC DNA]</scope>
    <source>
        <strain evidence="1 2">22</strain>
    </source>
</reference>
<sequence length="190" mass="20670">MTDRSLAIRWQSPADGGLEHCVLKIADSGITAEGVVIGGRGEQGYGLRYRVTADADWAALRSIHLTMLGGPTLALRHDGFGEWTDGAGAKRKEFSGLLDVDLGATPLGLIATLKRQTWKTGRTQEIDTLVLAVPEMTLERRRVAYLCLEPGRHYRVGEADIRLDTDGLLASWSGRLDRVADPTEQAETTA</sequence>
<gene>
    <name evidence="1" type="ORF">KL771_19625</name>
</gene>
<dbReference type="AlphaFoldDB" id="A0A947D8X9"/>
<keyword evidence="2" id="KW-1185">Reference proteome</keyword>
<accession>A0A947D8X9</accession>
<dbReference type="InterPro" id="IPR009467">
    <property type="entry name" value="Glycolipid-bd_prot_put"/>
</dbReference>
<organism evidence="1 2">
    <name type="scientific">Prosthecodimorpha staleyi</name>
    <dbReference type="NCBI Taxonomy" id="2840188"/>
    <lineage>
        <taxon>Bacteria</taxon>
        <taxon>Pseudomonadati</taxon>
        <taxon>Pseudomonadota</taxon>
        <taxon>Alphaproteobacteria</taxon>
        <taxon>Hyphomicrobiales</taxon>
        <taxon>Ancalomicrobiaceae</taxon>
        <taxon>Prosthecodimorpha</taxon>
    </lineage>
</organism>
<proteinExistence type="predicted"/>
<dbReference type="Proteomes" id="UP000766595">
    <property type="component" value="Unassembled WGS sequence"/>
</dbReference>
<comment type="caution">
    <text evidence="1">The sequence shown here is derived from an EMBL/GenBank/DDBJ whole genome shotgun (WGS) entry which is preliminary data.</text>
</comment>
<name>A0A947D8X9_9HYPH</name>
<protein>
    <submittedName>
        <fullName evidence="1">Glycolipid-binding domain-containing protein</fullName>
    </submittedName>
</protein>
<dbReference type="SUPFAM" id="SSF159275">
    <property type="entry name" value="PA1994-like"/>
    <property type="match status" value="1"/>
</dbReference>